<organism evidence="1 2">
    <name type="scientific">Bartonella apis</name>
    <dbReference type="NCBI Taxonomy" id="1686310"/>
    <lineage>
        <taxon>Bacteria</taxon>
        <taxon>Pseudomonadati</taxon>
        <taxon>Pseudomonadota</taxon>
        <taxon>Alphaproteobacteria</taxon>
        <taxon>Hyphomicrobiales</taxon>
        <taxon>Bartonellaceae</taxon>
        <taxon>Bartonella</taxon>
    </lineage>
</organism>
<accession>A0A1R0F6V2</accession>
<name>A0A1R0F6V2_9HYPH</name>
<keyword evidence="2" id="KW-1185">Reference proteome</keyword>
<evidence type="ECO:0000313" key="1">
    <source>
        <dbReference type="EMBL" id="OLY42690.1"/>
    </source>
</evidence>
<evidence type="ECO:0000313" key="2">
    <source>
        <dbReference type="Proteomes" id="UP000187344"/>
    </source>
</evidence>
<proteinExistence type="predicted"/>
<protein>
    <submittedName>
        <fullName evidence="1">Uncharacterized protein</fullName>
    </submittedName>
</protein>
<gene>
    <name evidence="1" type="ORF">PEB0149_000960</name>
</gene>
<dbReference type="Proteomes" id="UP000187344">
    <property type="component" value="Unassembled WGS sequence"/>
</dbReference>
<dbReference type="AlphaFoldDB" id="A0A1R0F6V2"/>
<comment type="caution">
    <text evidence="1">The sequence shown here is derived from an EMBL/GenBank/DDBJ whole genome shotgun (WGS) entry which is preliminary data.</text>
</comment>
<dbReference type="EMBL" id="LXYT01000003">
    <property type="protein sequence ID" value="OLY42690.1"/>
    <property type="molecule type" value="Genomic_DNA"/>
</dbReference>
<sequence length="67" mass="7457">MTAGLKSKVDDVHSVANGFISLPVIFEQFTTAENRNNCRSKLFNQNCFCKIAGKMMNFPLNATINSK</sequence>
<reference evidence="1 2" key="1">
    <citation type="submission" date="2016-12" db="EMBL/GenBank/DDBJ databases">
        <title>Comparative genomics of Bartonella apis.</title>
        <authorList>
            <person name="Engel P."/>
        </authorList>
    </citation>
    <scope>NUCLEOTIDE SEQUENCE [LARGE SCALE GENOMIC DNA]</scope>
    <source>
        <strain evidence="1 2">PEB0149</strain>
    </source>
</reference>